<feature type="region of interest" description="Disordered" evidence="1">
    <location>
        <begin position="1"/>
        <end position="21"/>
    </location>
</feature>
<keyword evidence="3" id="KW-1185">Reference proteome</keyword>
<gene>
    <name evidence="2" type="ORF">V6N12_075832</name>
</gene>
<name>A0ABR2BEB6_9ROSI</name>
<evidence type="ECO:0000313" key="3">
    <source>
        <dbReference type="Proteomes" id="UP001472677"/>
    </source>
</evidence>
<protein>
    <submittedName>
        <fullName evidence="2">Uncharacterized protein</fullName>
    </submittedName>
</protein>
<evidence type="ECO:0000256" key="1">
    <source>
        <dbReference type="SAM" id="MobiDB-lite"/>
    </source>
</evidence>
<sequence length="123" mass="13268">MSFTRPPSSLSSPFSLPPTLHSSSADRRVVSRHGGASCFSVHIAVSVCIFLSCLLFDLTNAFSILLAVAAVVVRELRLECVGLSLACGLFAIAWSPQWGYPTARCRPGRRSICVASFIHAWLS</sequence>
<proteinExistence type="predicted"/>
<dbReference type="Proteomes" id="UP001472677">
    <property type="component" value="Unassembled WGS sequence"/>
</dbReference>
<comment type="caution">
    <text evidence="2">The sequence shown here is derived from an EMBL/GenBank/DDBJ whole genome shotgun (WGS) entry which is preliminary data.</text>
</comment>
<dbReference type="EMBL" id="JBBPBM010000126">
    <property type="protein sequence ID" value="KAK8505490.1"/>
    <property type="molecule type" value="Genomic_DNA"/>
</dbReference>
<organism evidence="2 3">
    <name type="scientific">Hibiscus sabdariffa</name>
    <name type="common">roselle</name>
    <dbReference type="NCBI Taxonomy" id="183260"/>
    <lineage>
        <taxon>Eukaryota</taxon>
        <taxon>Viridiplantae</taxon>
        <taxon>Streptophyta</taxon>
        <taxon>Embryophyta</taxon>
        <taxon>Tracheophyta</taxon>
        <taxon>Spermatophyta</taxon>
        <taxon>Magnoliopsida</taxon>
        <taxon>eudicotyledons</taxon>
        <taxon>Gunneridae</taxon>
        <taxon>Pentapetalae</taxon>
        <taxon>rosids</taxon>
        <taxon>malvids</taxon>
        <taxon>Malvales</taxon>
        <taxon>Malvaceae</taxon>
        <taxon>Malvoideae</taxon>
        <taxon>Hibiscus</taxon>
    </lineage>
</organism>
<reference evidence="2 3" key="1">
    <citation type="journal article" date="2024" name="G3 (Bethesda)">
        <title>Genome assembly of Hibiscus sabdariffa L. provides insights into metabolisms of medicinal natural products.</title>
        <authorList>
            <person name="Kim T."/>
        </authorList>
    </citation>
    <scope>NUCLEOTIDE SEQUENCE [LARGE SCALE GENOMIC DNA]</scope>
    <source>
        <strain evidence="2">TK-2024</strain>
        <tissue evidence="2">Old leaves</tissue>
    </source>
</reference>
<accession>A0ABR2BEB6</accession>
<evidence type="ECO:0000313" key="2">
    <source>
        <dbReference type="EMBL" id="KAK8505490.1"/>
    </source>
</evidence>